<protein>
    <recommendedName>
        <fullName evidence="1">Histidine kinase/HSP90-like ATPase domain-containing protein</fullName>
    </recommendedName>
</protein>
<dbReference type="InterPro" id="IPR003594">
    <property type="entry name" value="HATPase_dom"/>
</dbReference>
<evidence type="ECO:0000259" key="1">
    <source>
        <dbReference type="Pfam" id="PF13581"/>
    </source>
</evidence>
<dbReference type="EMBL" id="VSSQ01111539">
    <property type="protein sequence ID" value="MPN48848.1"/>
    <property type="molecule type" value="Genomic_DNA"/>
</dbReference>
<dbReference type="Pfam" id="PF13581">
    <property type="entry name" value="HATPase_c_2"/>
    <property type="match status" value="1"/>
</dbReference>
<dbReference type="Gene3D" id="3.30.565.10">
    <property type="entry name" value="Histidine kinase-like ATPase, C-terminal domain"/>
    <property type="match status" value="1"/>
</dbReference>
<organism evidence="2">
    <name type="scientific">bioreactor metagenome</name>
    <dbReference type="NCBI Taxonomy" id="1076179"/>
    <lineage>
        <taxon>unclassified sequences</taxon>
        <taxon>metagenomes</taxon>
        <taxon>ecological metagenomes</taxon>
    </lineage>
</organism>
<proteinExistence type="predicted"/>
<feature type="domain" description="Histidine kinase/HSP90-like ATPase" evidence="1">
    <location>
        <begin position="4"/>
        <end position="68"/>
    </location>
</feature>
<dbReference type="InterPro" id="IPR036890">
    <property type="entry name" value="HATPase_C_sf"/>
</dbReference>
<accession>A0A645IC28</accession>
<sequence length="72" mass="8053">MSLKGNDLIFTVTDSGVPFDPTLTDNPDLNLSAEERPIGGLGIFLIKQIMNEVTYSRIHDINVFTMKKKIDN</sequence>
<dbReference type="AlphaFoldDB" id="A0A645IC28"/>
<evidence type="ECO:0000313" key="2">
    <source>
        <dbReference type="EMBL" id="MPN48848.1"/>
    </source>
</evidence>
<gene>
    <name evidence="2" type="ORF">SDC9_196460</name>
</gene>
<dbReference type="CDD" id="cd16936">
    <property type="entry name" value="HATPase_RsbW-like"/>
    <property type="match status" value="1"/>
</dbReference>
<reference evidence="2" key="1">
    <citation type="submission" date="2019-08" db="EMBL/GenBank/DDBJ databases">
        <authorList>
            <person name="Kucharzyk K."/>
            <person name="Murdoch R.W."/>
            <person name="Higgins S."/>
            <person name="Loffler F."/>
        </authorList>
    </citation>
    <scope>NUCLEOTIDE SEQUENCE</scope>
</reference>
<comment type="caution">
    <text evidence="2">The sequence shown here is derived from an EMBL/GenBank/DDBJ whole genome shotgun (WGS) entry which is preliminary data.</text>
</comment>
<name>A0A645IC28_9ZZZZ</name>